<gene>
    <name evidence="7" type="ORF">F8A88_15360</name>
</gene>
<dbReference type="EMBL" id="WAIE01000011">
    <property type="protein sequence ID" value="KAB1437302.1"/>
    <property type="molecule type" value="Genomic_DNA"/>
</dbReference>
<proteinExistence type="predicted"/>
<dbReference type="InterPro" id="IPR032710">
    <property type="entry name" value="NTF2-like_dom_sf"/>
</dbReference>
<dbReference type="Gene3D" id="3.10.450.230">
    <property type="entry name" value="VirB8 protein"/>
    <property type="match status" value="1"/>
</dbReference>
<feature type="transmembrane region" description="Helical" evidence="5">
    <location>
        <begin position="6"/>
        <end position="23"/>
    </location>
</feature>
<keyword evidence="2 5" id="KW-0812">Transmembrane</keyword>
<evidence type="ECO:0000256" key="4">
    <source>
        <dbReference type="ARBA" id="ARBA00023136"/>
    </source>
</evidence>
<evidence type="ECO:0000256" key="5">
    <source>
        <dbReference type="SAM" id="Phobius"/>
    </source>
</evidence>
<dbReference type="RefSeq" id="WP_151152069.1">
    <property type="nucleotide sequence ID" value="NZ_WAIE01000011.1"/>
</dbReference>
<evidence type="ECO:0000256" key="2">
    <source>
        <dbReference type="ARBA" id="ARBA00022692"/>
    </source>
</evidence>
<evidence type="ECO:0000313" key="8">
    <source>
        <dbReference type="Proteomes" id="UP000438699"/>
    </source>
</evidence>
<dbReference type="CDD" id="cd16424">
    <property type="entry name" value="VirB8"/>
    <property type="match status" value="1"/>
</dbReference>
<keyword evidence="4 5" id="KW-0472">Membrane</keyword>
<accession>A0A6N6MYL3</accession>
<organism evidence="7 8">
    <name type="scientific">Pseudodesulfovibrio senegalensis</name>
    <dbReference type="NCBI Taxonomy" id="1721087"/>
    <lineage>
        <taxon>Bacteria</taxon>
        <taxon>Pseudomonadati</taxon>
        <taxon>Thermodesulfobacteriota</taxon>
        <taxon>Desulfovibrionia</taxon>
        <taxon>Desulfovibrionales</taxon>
        <taxon>Desulfovibrionaceae</taxon>
    </lineage>
</organism>
<evidence type="ECO:0000259" key="6">
    <source>
        <dbReference type="Pfam" id="PF04335"/>
    </source>
</evidence>
<evidence type="ECO:0000256" key="3">
    <source>
        <dbReference type="ARBA" id="ARBA00022989"/>
    </source>
</evidence>
<dbReference type="AlphaFoldDB" id="A0A6N6MYL3"/>
<name>A0A6N6MYL3_9BACT</name>
<evidence type="ECO:0000256" key="1">
    <source>
        <dbReference type="ARBA" id="ARBA00004167"/>
    </source>
</evidence>
<keyword evidence="3 5" id="KW-1133">Transmembrane helix</keyword>
<dbReference type="InterPro" id="IPR007430">
    <property type="entry name" value="VirB8"/>
</dbReference>
<comment type="subcellular location">
    <subcellularLocation>
        <location evidence="1">Membrane</location>
        <topology evidence="1">Single-pass membrane protein</topology>
    </subcellularLocation>
</comment>
<reference evidence="7 8" key="1">
    <citation type="journal article" date="2017" name="Int. J. Syst. Evol. Microbiol.">
        <title>Desulfovibrio senegalensis sp. nov., a mesophilic sulfate reducer isolated from marine sediment.</title>
        <authorList>
            <person name="Thioye A."/>
            <person name="Gam Z.B.A."/>
            <person name="Mbengue M."/>
            <person name="Cayol J.L."/>
            <person name="Joseph-Bartoli M."/>
            <person name="Toure-Kane C."/>
            <person name="Labat M."/>
        </authorList>
    </citation>
    <scope>NUCLEOTIDE SEQUENCE [LARGE SCALE GENOMIC DNA]</scope>
    <source>
        <strain evidence="7 8">DSM 101509</strain>
    </source>
</reference>
<sequence>MILKIIPWVLTFLLVLVLFLVLASRKRQNEIEQDSAYPTPLAILSNNNDTLRVLLLFTLVVIAALAAALITAWATHDKEFVFVETIKNGDRRFVRIEKAGRTISANKNLILAILQDYVEDLETIDGVSEELRFRRIKALSSKKLYVAHEKRILPNFIEYKAKGQKRSIKIVNASILQMNESTGVVEIEFEMTEAKDDTNITKTVGAQSILKYTFKPQEVPESKKYLNPIGIFVTAYQMDRRTK</sequence>
<feature type="transmembrane region" description="Helical" evidence="5">
    <location>
        <begin position="53"/>
        <end position="74"/>
    </location>
</feature>
<keyword evidence="8" id="KW-1185">Reference proteome</keyword>
<protein>
    <submittedName>
        <fullName evidence="7">Type IV secretion system protein</fullName>
    </submittedName>
</protein>
<dbReference type="Pfam" id="PF04335">
    <property type="entry name" value="VirB8"/>
    <property type="match status" value="1"/>
</dbReference>
<evidence type="ECO:0000313" key="7">
    <source>
        <dbReference type="EMBL" id="KAB1437302.1"/>
    </source>
</evidence>
<comment type="caution">
    <text evidence="7">The sequence shown here is derived from an EMBL/GenBank/DDBJ whole genome shotgun (WGS) entry which is preliminary data.</text>
</comment>
<feature type="domain" description="Bacterial virulence protein VirB8" evidence="6">
    <location>
        <begin position="51"/>
        <end position="240"/>
    </location>
</feature>
<dbReference type="Proteomes" id="UP000438699">
    <property type="component" value="Unassembled WGS sequence"/>
</dbReference>
<dbReference type="SUPFAM" id="SSF54427">
    <property type="entry name" value="NTF2-like"/>
    <property type="match status" value="1"/>
</dbReference>
<dbReference type="GO" id="GO:0016020">
    <property type="term" value="C:membrane"/>
    <property type="evidence" value="ECO:0007669"/>
    <property type="project" value="UniProtKB-SubCell"/>
</dbReference>